<dbReference type="Proteomes" id="UP001164746">
    <property type="component" value="Chromosome 12"/>
</dbReference>
<reference evidence="3" key="1">
    <citation type="submission" date="2022-11" db="EMBL/GenBank/DDBJ databases">
        <title>Centuries of genome instability and evolution in soft-shell clam transmissible cancer (bioRxiv).</title>
        <authorList>
            <person name="Hart S.F.M."/>
            <person name="Yonemitsu M.A."/>
            <person name="Giersch R.M."/>
            <person name="Beal B.F."/>
            <person name="Arriagada G."/>
            <person name="Davis B.W."/>
            <person name="Ostrander E.A."/>
            <person name="Goff S.P."/>
            <person name="Metzger M.J."/>
        </authorList>
    </citation>
    <scope>NUCLEOTIDE SEQUENCE</scope>
    <source>
        <strain evidence="3">MELC-2E11</strain>
        <tissue evidence="3">Siphon/mantle</tissue>
    </source>
</reference>
<protein>
    <recommendedName>
        <fullName evidence="2">C-type lectin domain-containing protein</fullName>
    </recommendedName>
</protein>
<sequence>MCIIIQKMIFTVFVIFFLTSGQTIASDFKNSNFEIANFINGEEIFRLILPSLLKCHTYCGDGCGAVRYFRLTGECVLFSEVLLLTDAANVTSSLDAMEYRKISPLENRFQAVFSGGGKSWEDALNFCEHLGYGLATIQDQLDFDALAATINKTLIYEEAAGCSERAWLGGEKEVNVWKWNRREVVEENWPFWGVGQPDHGGRACMRILFMADKWLAVNDHKCTTAMCAFFCE</sequence>
<dbReference type="Gene3D" id="3.10.100.10">
    <property type="entry name" value="Mannose-Binding Protein A, subunit A"/>
    <property type="match status" value="1"/>
</dbReference>
<dbReference type="SMART" id="SM00034">
    <property type="entry name" value="CLECT"/>
    <property type="match status" value="1"/>
</dbReference>
<evidence type="ECO:0000313" key="4">
    <source>
        <dbReference type="Proteomes" id="UP001164746"/>
    </source>
</evidence>
<evidence type="ECO:0000256" key="1">
    <source>
        <dbReference type="SAM" id="SignalP"/>
    </source>
</evidence>
<dbReference type="Pfam" id="PF00059">
    <property type="entry name" value="Lectin_C"/>
    <property type="match status" value="1"/>
</dbReference>
<organism evidence="3 4">
    <name type="scientific">Mya arenaria</name>
    <name type="common">Soft-shell clam</name>
    <dbReference type="NCBI Taxonomy" id="6604"/>
    <lineage>
        <taxon>Eukaryota</taxon>
        <taxon>Metazoa</taxon>
        <taxon>Spiralia</taxon>
        <taxon>Lophotrochozoa</taxon>
        <taxon>Mollusca</taxon>
        <taxon>Bivalvia</taxon>
        <taxon>Autobranchia</taxon>
        <taxon>Heteroconchia</taxon>
        <taxon>Euheterodonta</taxon>
        <taxon>Imparidentia</taxon>
        <taxon>Neoheterodontei</taxon>
        <taxon>Myida</taxon>
        <taxon>Myoidea</taxon>
        <taxon>Myidae</taxon>
        <taxon>Mya</taxon>
    </lineage>
</organism>
<evidence type="ECO:0000313" key="3">
    <source>
        <dbReference type="EMBL" id="WAR21686.1"/>
    </source>
</evidence>
<dbReference type="EMBL" id="CP111023">
    <property type="protein sequence ID" value="WAR21686.1"/>
    <property type="molecule type" value="Genomic_DNA"/>
</dbReference>
<keyword evidence="4" id="KW-1185">Reference proteome</keyword>
<feature type="signal peptide" evidence="1">
    <location>
        <begin position="1"/>
        <end position="25"/>
    </location>
</feature>
<dbReference type="SUPFAM" id="SSF56436">
    <property type="entry name" value="C-type lectin-like"/>
    <property type="match status" value="1"/>
</dbReference>
<dbReference type="CDD" id="cd00037">
    <property type="entry name" value="CLECT"/>
    <property type="match status" value="1"/>
</dbReference>
<feature type="domain" description="C-type lectin" evidence="2">
    <location>
        <begin position="118"/>
        <end position="228"/>
    </location>
</feature>
<dbReference type="PROSITE" id="PS50041">
    <property type="entry name" value="C_TYPE_LECTIN_2"/>
    <property type="match status" value="1"/>
</dbReference>
<dbReference type="InterPro" id="IPR001304">
    <property type="entry name" value="C-type_lectin-like"/>
</dbReference>
<name>A0ABY7FR45_MYAAR</name>
<gene>
    <name evidence="3" type="ORF">MAR_015660</name>
</gene>
<accession>A0ABY7FR45</accession>
<proteinExistence type="predicted"/>
<feature type="chain" id="PRO_5046015538" description="C-type lectin domain-containing protein" evidence="1">
    <location>
        <begin position="26"/>
        <end position="232"/>
    </location>
</feature>
<dbReference type="InterPro" id="IPR016187">
    <property type="entry name" value="CTDL_fold"/>
</dbReference>
<evidence type="ECO:0000259" key="2">
    <source>
        <dbReference type="PROSITE" id="PS50041"/>
    </source>
</evidence>
<dbReference type="InterPro" id="IPR016186">
    <property type="entry name" value="C-type_lectin-like/link_sf"/>
</dbReference>
<keyword evidence="1" id="KW-0732">Signal</keyword>